<dbReference type="Proteomes" id="UP001203880">
    <property type="component" value="Unassembled WGS sequence"/>
</dbReference>
<feature type="domain" description="HPt" evidence="3">
    <location>
        <begin position="12"/>
        <end position="109"/>
    </location>
</feature>
<dbReference type="Pfam" id="PF01627">
    <property type="entry name" value="Hpt"/>
    <property type="match status" value="1"/>
</dbReference>
<organism evidence="4 5">
    <name type="scientific">Ruegeria spongiae</name>
    <dbReference type="NCBI Taxonomy" id="2942209"/>
    <lineage>
        <taxon>Bacteria</taxon>
        <taxon>Pseudomonadati</taxon>
        <taxon>Pseudomonadota</taxon>
        <taxon>Alphaproteobacteria</taxon>
        <taxon>Rhodobacterales</taxon>
        <taxon>Roseobacteraceae</taxon>
        <taxon>Ruegeria</taxon>
    </lineage>
</organism>
<feature type="modified residue" description="Phosphohistidine" evidence="2">
    <location>
        <position position="51"/>
    </location>
</feature>
<evidence type="ECO:0000256" key="1">
    <source>
        <dbReference type="ARBA" id="ARBA00023012"/>
    </source>
</evidence>
<keyword evidence="2" id="KW-0597">Phosphoprotein</keyword>
<dbReference type="PROSITE" id="PS50894">
    <property type="entry name" value="HPT"/>
    <property type="match status" value="1"/>
</dbReference>
<evidence type="ECO:0000313" key="5">
    <source>
        <dbReference type="Proteomes" id="UP001203880"/>
    </source>
</evidence>
<keyword evidence="5" id="KW-1185">Reference proteome</keyword>
<dbReference type="RefSeq" id="WP_249708642.1">
    <property type="nucleotide sequence ID" value="NZ_JAMFMB010000008.1"/>
</dbReference>
<evidence type="ECO:0000259" key="3">
    <source>
        <dbReference type="PROSITE" id="PS50894"/>
    </source>
</evidence>
<sequence>MIDWSRVIQLRDEVGEDDFDEVFDLFLEEVGEVIARLRVNPDRDALERDLHFLKGSALSLGFSTFSTLCQNGEREAANGKADTVDIGEIISEFESSRIAFQAEAGTHLT</sequence>
<name>A0ABT0Q0R4_9RHOB</name>
<gene>
    <name evidence="4" type="ORF">M3P21_07975</name>
</gene>
<dbReference type="EMBL" id="JAMFMB010000008">
    <property type="protein sequence ID" value="MCL6283471.1"/>
    <property type="molecule type" value="Genomic_DNA"/>
</dbReference>
<evidence type="ECO:0000313" key="4">
    <source>
        <dbReference type="EMBL" id="MCL6283471.1"/>
    </source>
</evidence>
<dbReference type="InterPro" id="IPR036641">
    <property type="entry name" value="HPT_dom_sf"/>
</dbReference>
<evidence type="ECO:0000256" key="2">
    <source>
        <dbReference type="PROSITE-ProRule" id="PRU00110"/>
    </source>
</evidence>
<accession>A0ABT0Q0R4</accession>
<proteinExistence type="predicted"/>
<reference evidence="4" key="1">
    <citation type="submission" date="2022-05" db="EMBL/GenBank/DDBJ databases">
        <authorList>
            <person name="Park J.-S."/>
        </authorList>
    </citation>
    <scope>NUCLEOTIDE SEQUENCE</scope>
    <source>
        <strain evidence="4">2012CJ41-6</strain>
    </source>
</reference>
<dbReference type="SUPFAM" id="SSF47226">
    <property type="entry name" value="Histidine-containing phosphotransfer domain, HPT domain"/>
    <property type="match status" value="1"/>
</dbReference>
<keyword evidence="1" id="KW-0902">Two-component regulatory system</keyword>
<dbReference type="Gene3D" id="1.20.120.160">
    <property type="entry name" value="HPT domain"/>
    <property type="match status" value="1"/>
</dbReference>
<dbReference type="InterPro" id="IPR008207">
    <property type="entry name" value="Sig_transdc_His_kin_Hpt_dom"/>
</dbReference>
<protein>
    <submittedName>
        <fullName evidence="4">Hpt domain-containing protein</fullName>
    </submittedName>
</protein>
<comment type="caution">
    <text evidence="4">The sequence shown here is derived from an EMBL/GenBank/DDBJ whole genome shotgun (WGS) entry which is preliminary data.</text>
</comment>